<dbReference type="AlphaFoldDB" id="A0A9D3S9B3"/>
<accession>A0A9D3S9B3</accession>
<dbReference type="Proteomes" id="UP001044222">
    <property type="component" value="Unassembled WGS sequence"/>
</dbReference>
<sequence length="99" mass="10828">MTAVCLCKRYKKQKSKRPTEHINSSLYASVEMENILSASNTGGTDGIYTEINNVPSTFKSPPVPSQNDTYSLIPAVPASSKLPLPGEFAKDKDLFYVTV</sequence>
<evidence type="ECO:0000313" key="1">
    <source>
        <dbReference type="EMBL" id="KAG5856331.1"/>
    </source>
</evidence>
<organism evidence="1 2">
    <name type="scientific">Anguilla anguilla</name>
    <name type="common">European freshwater eel</name>
    <name type="synonym">Muraena anguilla</name>
    <dbReference type="NCBI Taxonomy" id="7936"/>
    <lineage>
        <taxon>Eukaryota</taxon>
        <taxon>Metazoa</taxon>
        <taxon>Chordata</taxon>
        <taxon>Craniata</taxon>
        <taxon>Vertebrata</taxon>
        <taxon>Euteleostomi</taxon>
        <taxon>Actinopterygii</taxon>
        <taxon>Neopterygii</taxon>
        <taxon>Teleostei</taxon>
        <taxon>Anguilliformes</taxon>
        <taxon>Anguillidae</taxon>
        <taxon>Anguilla</taxon>
    </lineage>
</organism>
<proteinExistence type="predicted"/>
<gene>
    <name evidence="1" type="ORF">ANANG_G00006870</name>
</gene>
<comment type="caution">
    <text evidence="1">The sequence shown here is derived from an EMBL/GenBank/DDBJ whole genome shotgun (WGS) entry which is preliminary data.</text>
</comment>
<dbReference type="EMBL" id="JAFIRN010000001">
    <property type="protein sequence ID" value="KAG5856331.1"/>
    <property type="molecule type" value="Genomic_DNA"/>
</dbReference>
<protein>
    <submittedName>
        <fullName evidence="1">Uncharacterized protein</fullName>
    </submittedName>
</protein>
<name>A0A9D3S9B3_ANGAN</name>
<reference evidence="1" key="1">
    <citation type="submission" date="2021-01" db="EMBL/GenBank/DDBJ databases">
        <title>A chromosome-scale assembly of European eel, Anguilla anguilla.</title>
        <authorList>
            <person name="Henkel C."/>
            <person name="Jong-Raadsen S.A."/>
            <person name="Dufour S."/>
            <person name="Weltzien F.-A."/>
            <person name="Palstra A.P."/>
            <person name="Pelster B."/>
            <person name="Spaink H.P."/>
            <person name="Van Den Thillart G.E."/>
            <person name="Jansen H."/>
            <person name="Zahm M."/>
            <person name="Klopp C."/>
            <person name="Cedric C."/>
            <person name="Louis A."/>
            <person name="Berthelot C."/>
            <person name="Parey E."/>
            <person name="Roest Crollius H."/>
            <person name="Montfort J."/>
            <person name="Robinson-Rechavi M."/>
            <person name="Bucao C."/>
            <person name="Bouchez O."/>
            <person name="Gislard M."/>
            <person name="Lluch J."/>
            <person name="Milhes M."/>
            <person name="Lampietro C."/>
            <person name="Lopez Roques C."/>
            <person name="Donnadieu C."/>
            <person name="Braasch I."/>
            <person name="Desvignes T."/>
            <person name="Postlethwait J."/>
            <person name="Bobe J."/>
            <person name="Guiguen Y."/>
            <person name="Dirks R."/>
        </authorList>
    </citation>
    <scope>NUCLEOTIDE SEQUENCE</scope>
    <source>
        <strain evidence="1">Tag_6206</strain>
        <tissue evidence="1">Liver</tissue>
    </source>
</reference>
<evidence type="ECO:0000313" key="2">
    <source>
        <dbReference type="Proteomes" id="UP001044222"/>
    </source>
</evidence>
<keyword evidence="2" id="KW-1185">Reference proteome</keyword>